<proteinExistence type="predicted"/>
<evidence type="ECO:0000313" key="1">
    <source>
        <dbReference type="EMBL" id="BAS01569.1"/>
    </source>
</evidence>
<geneLocation type="nucleomorph" evidence="1"/>
<sequence length="88" mass="10577">MKTTRNIIVKNQLKNYKMYKHLLKYFIVIKKKEKKNFIHNINSINTLHIKKNIKSFDNFNNTIGILINSKNINFTKFLMKTKQKCCLV</sequence>
<organism evidence="1">
    <name type="scientific">Lotharella vacuolata</name>
    <dbReference type="NCBI Taxonomy" id="74820"/>
    <lineage>
        <taxon>Eukaryota</taxon>
        <taxon>Sar</taxon>
        <taxon>Rhizaria</taxon>
        <taxon>Cercozoa</taxon>
        <taxon>Chlorarachniophyceae</taxon>
        <taxon>Lotharella</taxon>
    </lineage>
</organism>
<reference evidence="1" key="1">
    <citation type="journal article" date="2015" name="Genome Biol. Evol.">
        <title>Nucleomorph Genome Sequences of Two Chlorarachniophytes, Amorphochlora amoebiformis and Lotharella vacuolata.</title>
        <authorList>
            <person name="Suzuki S."/>
            <person name="Shirato S."/>
            <person name="Hirakawa Y."/>
            <person name="Ishida K."/>
        </authorList>
    </citation>
    <scope>NUCLEOTIDE SEQUENCE</scope>
    <source>
        <strain evidence="1">CCMP240</strain>
    </source>
</reference>
<keyword evidence="1" id="KW-0542">Nucleomorph</keyword>
<protein>
    <submittedName>
        <fullName evidence="1">Uncharacterized protein</fullName>
    </submittedName>
</protein>
<dbReference type="AlphaFoldDB" id="A0A0H5BQU7"/>
<accession>A0A0H5BQU7</accession>
<dbReference type="EMBL" id="AB996600">
    <property type="protein sequence ID" value="BAS01569.1"/>
    <property type="molecule type" value="Genomic_DNA"/>
</dbReference>
<name>A0A0H5BQU7_9EUKA</name>